<organism evidence="1 2">
    <name type="scientific">Liquorilactobacillus uvarum DSM 19971</name>
    <dbReference type="NCBI Taxonomy" id="1423812"/>
    <lineage>
        <taxon>Bacteria</taxon>
        <taxon>Bacillati</taxon>
        <taxon>Bacillota</taxon>
        <taxon>Bacilli</taxon>
        <taxon>Lactobacillales</taxon>
        <taxon>Lactobacillaceae</taxon>
        <taxon>Liquorilactobacillus</taxon>
    </lineage>
</organism>
<accession>A0A0R1Q359</accession>
<dbReference type="InterPro" id="IPR036866">
    <property type="entry name" value="RibonucZ/Hydroxyglut_hydro"/>
</dbReference>
<dbReference type="InterPro" id="IPR042173">
    <property type="entry name" value="RNase_J_2"/>
</dbReference>
<dbReference type="Gene3D" id="3.40.50.10710">
    <property type="entry name" value="Metallo-hydrolase/oxidoreductase"/>
    <property type="match status" value="1"/>
</dbReference>
<dbReference type="AlphaFoldDB" id="A0A0R1Q359"/>
<protein>
    <submittedName>
        <fullName evidence="1">Uncharacterized protein</fullName>
    </submittedName>
</protein>
<dbReference type="RefSeq" id="WP_057735559.1">
    <property type="nucleotide sequence ID" value="NZ_AZEG01000001.1"/>
</dbReference>
<dbReference type="STRING" id="1423812.FD20_GL000120"/>
<comment type="caution">
    <text evidence="1">The sequence shown here is derived from an EMBL/GenBank/DDBJ whole genome shotgun (WGS) entry which is preliminary data.</text>
</comment>
<reference evidence="1 2" key="1">
    <citation type="journal article" date="2015" name="Genome Announc.">
        <title>Expanding the biotechnology potential of lactobacilli through comparative genomics of 213 strains and associated genera.</title>
        <authorList>
            <person name="Sun Z."/>
            <person name="Harris H.M."/>
            <person name="McCann A."/>
            <person name="Guo C."/>
            <person name="Argimon S."/>
            <person name="Zhang W."/>
            <person name="Yang X."/>
            <person name="Jeffery I.B."/>
            <person name="Cooney J.C."/>
            <person name="Kagawa T.F."/>
            <person name="Liu W."/>
            <person name="Song Y."/>
            <person name="Salvetti E."/>
            <person name="Wrobel A."/>
            <person name="Rasinkangas P."/>
            <person name="Parkhill J."/>
            <person name="Rea M.C."/>
            <person name="O'Sullivan O."/>
            <person name="Ritari J."/>
            <person name="Douillard F.P."/>
            <person name="Paul Ross R."/>
            <person name="Yang R."/>
            <person name="Briner A.E."/>
            <person name="Felis G.E."/>
            <person name="de Vos W.M."/>
            <person name="Barrangou R."/>
            <person name="Klaenhammer T.R."/>
            <person name="Caufield P.W."/>
            <person name="Cui Y."/>
            <person name="Zhang H."/>
            <person name="O'Toole P.W."/>
        </authorList>
    </citation>
    <scope>NUCLEOTIDE SEQUENCE [LARGE SCALE GENOMIC DNA]</scope>
    <source>
        <strain evidence="1 2">DSM 19971</strain>
    </source>
</reference>
<evidence type="ECO:0000313" key="1">
    <source>
        <dbReference type="EMBL" id="KRL39078.1"/>
    </source>
</evidence>
<dbReference type="OrthoDB" id="2274407at2"/>
<name>A0A0R1Q359_9LACO</name>
<dbReference type="Gene3D" id="3.60.15.10">
    <property type="entry name" value="Ribonuclease Z/Hydroxyacylglutathione hydrolase-like"/>
    <property type="match status" value="1"/>
</dbReference>
<evidence type="ECO:0000313" key="2">
    <source>
        <dbReference type="Proteomes" id="UP000051155"/>
    </source>
</evidence>
<dbReference type="EMBL" id="AZEG01000001">
    <property type="protein sequence ID" value="KRL39078.1"/>
    <property type="molecule type" value="Genomic_DNA"/>
</dbReference>
<proteinExistence type="predicted"/>
<gene>
    <name evidence="1" type="ORF">FD20_GL000120</name>
</gene>
<keyword evidence="2" id="KW-1185">Reference proteome</keyword>
<dbReference type="PATRIC" id="fig|1423812.3.peg.122"/>
<dbReference type="Proteomes" id="UP000051155">
    <property type="component" value="Unassembled WGS sequence"/>
</dbReference>
<sequence length="347" mass="39702">MTTANIKIDNLFFLNKNLIAKRDSTCILCDPSIETFEKFFVSQNIFEFQAVIITQLSKNNLHLLYSASPKIVFYMSQELFLLLQKMQRFNLIPAILNMGKIIPYGFPQKIGSFKVTAYKNDDSLYGSLALIISDIQTKTTVGYANIFALYGGHKKRAKQWLKKMAASNMKAFITSKAMFNNKPAQLPTSENGIQKNFCKQLQNKQSAKPFSVFLSPWNPERLHRFYETCTALDKKLVLPAAMAELLHFFFPEDTVYYYATAEVTQKLSPQSGFCGINKQQLTEHPNDFVLQDSFEPCFIDPSIQSDHGFQNHSWLDESNFRHAVEQLDEKMLADLKSRSNTANILQC</sequence>